<dbReference type="InterPro" id="IPR052175">
    <property type="entry name" value="ComplexI-like_HydComp"/>
</dbReference>
<keyword evidence="3 7" id="KW-0812">Transmembrane</keyword>
<comment type="subcellular location">
    <subcellularLocation>
        <location evidence="1">Cell membrane</location>
        <topology evidence="1">Multi-pass membrane protein</topology>
    </subcellularLocation>
    <subcellularLocation>
        <location evidence="7">Membrane</location>
        <topology evidence="7">Multi-pass membrane protein</topology>
    </subcellularLocation>
</comment>
<dbReference type="GO" id="GO:0005886">
    <property type="term" value="C:plasma membrane"/>
    <property type="evidence" value="ECO:0007669"/>
    <property type="project" value="UniProtKB-SubCell"/>
</dbReference>
<dbReference type="InterPro" id="IPR001750">
    <property type="entry name" value="ND/Mrp_TM"/>
</dbReference>
<feature type="transmembrane region" description="Helical" evidence="8">
    <location>
        <begin position="6"/>
        <end position="25"/>
    </location>
</feature>
<keyword evidence="2" id="KW-1003">Cell membrane</keyword>
<dbReference type="PANTHER" id="PTHR42682:SF4">
    <property type="entry name" value="NADH-UBIQUINONE_PLASTOQUINONE"/>
    <property type="match status" value="1"/>
</dbReference>
<dbReference type="PANTHER" id="PTHR42682">
    <property type="entry name" value="HYDROGENASE-4 COMPONENT F"/>
    <property type="match status" value="1"/>
</dbReference>
<feature type="transmembrane region" description="Helical" evidence="8">
    <location>
        <begin position="528"/>
        <end position="547"/>
    </location>
</feature>
<protein>
    <submittedName>
        <fullName evidence="10">Proton-conducting transporter membrane subunit</fullName>
    </submittedName>
</protein>
<feature type="transmembrane region" description="Helical" evidence="8">
    <location>
        <begin position="138"/>
        <end position="155"/>
    </location>
</feature>
<sequence length="718" mass="79117">MTGNILLLLVIIWPMAGALAAWLIGRKTKTGRDLFADGVTAAELILLAVLFAGGIGGRGGFTETAFSWPGFGGLGLTLKLDGFRILYGLIAAFMWFMTTVFSREYFKSYRNRNRYYLFMLMTLGAVMGVFLSDDLYTTFLFFEIMSFTSYTWVAHEEKEAAMKAAGTYLAVAVLGGLVMLMGILLLYHLAGTLSFGKLLSACEALPAERRGTLYLAGGLMAFGFGAKAGMFPLHIWLPKAHPVAPAPASALLSGMLTKTGIFGILVVTANLFRHDPVWGTCMFLLGLATMFGGALLAVFSVDLKRTLACSSMSQIGFILVGVGMQGLLGEENALAVRGTILHMVNHSMIKLVLFMAAGVIYMNLHRLDLNEIRGFGRKKPLLAFCFLTGALSIGGIPLFGGYVSKTLLHESIVEYIHGTVLGPAAFWKASEWIFLLSGGMTVAYMTKLFVAVFVEKNAVRQKQFDEMTRYWNEESRAAVTVSALLLLPMGLFPGAVMDKLADLGQAFLHGESPAHPVRYFAVGNLKGSMISIAIGVVIYFGFIRTVLMERDETGRKVYVDRWPAWLDLEQLLYRPVLLRFLPWLFGGICRILDEYLLGPAVRGFMAVTGFFCRLLDQLTDSVILLARKTTHRQTGIHREKPIGDHLAYSLGHFLDGCIHIANGTFLRKHPIQKSYVRGLVEFEEETIRTNRIITGSLSFALLLVCVGLLFVLIYLLFV</sequence>
<feature type="transmembrane region" description="Helical" evidence="8">
    <location>
        <begin position="697"/>
        <end position="717"/>
    </location>
</feature>
<comment type="caution">
    <text evidence="10">The sequence shown here is derived from an EMBL/GenBank/DDBJ whole genome shotgun (WGS) entry which is preliminary data.</text>
</comment>
<evidence type="ECO:0000256" key="6">
    <source>
        <dbReference type="ARBA" id="ARBA00023136"/>
    </source>
</evidence>
<keyword evidence="4 8" id="KW-1133">Transmembrane helix</keyword>
<evidence type="ECO:0000313" key="10">
    <source>
        <dbReference type="EMBL" id="MDI9242814.1"/>
    </source>
</evidence>
<feature type="transmembrane region" description="Helical" evidence="8">
    <location>
        <begin position="381"/>
        <end position="403"/>
    </location>
</feature>
<evidence type="ECO:0000256" key="1">
    <source>
        <dbReference type="ARBA" id="ARBA00004651"/>
    </source>
</evidence>
<gene>
    <name evidence="10" type="ORF">QJ036_10085</name>
</gene>
<feature type="transmembrane region" description="Helical" evidence="8">
    <location>
        <begin position="167"/>
        <end position="190"/>
    </location>
</feature>
<feature type="transmembrane region" description="Helical" evidence="8">
    <location>
        <begin position="306"/>
        <end position="328"/>
    </location>
</feature>
<evidence type="ECO:0000256" key="2">
    <source>
        <dbReference type="ARBA" id="ARBA00022475"/>
    </source>
</evidence>
<evidence type="ECO:0000256" key="4">
    <source>
        <dbReference type="ARBA" id="ARBA00022989"/>
    </source>
</evidence>
<dbReference type="Proteomes" id="UP001300383">
    <property type="component" value="Unassembled WGS sequence"/>
</dbReference>
<dbReference type="PRINTS" id="PR01434">
    <property type="entry name" value="NADHDHGNASE5"/>
</dbReference>
<proteinExistence type="predicted"/>
<reference evidence="10 11" key="1">
    <citation type="submission" date="2023-05" db="EMBL/GenBank/DDBJ databases">
        <title>[ruminococcus] sp. nov., isolated from a pig farm feces dump.</title>
        <authorList>
            <person name="Chang Y.-H."/>
        </authorList>
    </citation>
    <scope>NUCLEOTIDE SEQUENCE [LARGE SCALE GENOMIC DNA]</scope>
    <source>
        <strain evidence="10 11">YH-rum2234</strain>
    </source>
</reference>
<dbReference type="RefSeq" id="WP_283231256.1">
    <property type="nucleotide sequence ID" value="NZ_JASGBQ010000019.1"/>
</dbReference>
<feature type="transmembrane region" description="Helical" evidence="8">
    <location>
        <begin position="85"/>
        <end position="103"/>
    </location>
</feature>
<feature type="transmembrane region" description="Helical" evidence="8">
    <location>
        <begin position="34"/>
        <end position="55"/>
    </location>
</feature>
<evidence type="ECO:0000256" key="5">
    <source>
        <dbReference type="ARBA" id="ARBA00023002"/>
    </source>
</evidence>
<name>A0AAP4EXR6_9FIRM</name>
<dbReference type="GO" id="GO:0016491">
    <property type="term" value="F:oxidoreductase activity"/>
    <property type="evidence" value="ECO:0007669"/>
    <property type="project" value="UniProtKB-KW"/>
</dbReference>
<feature type="transmembrane region" description="Helical" evidence="8">
    <location>
        <begin position="115"/>
        <end position="132"/>
    </location>
</feature>
<dbReference type="AlphaFoldDB" id="A0AAP4EXR6"/>
<keyword evidence="11" id="KW-1185">Reference proteome</keyword>
<organism evidence="10 11">
    <name type="scientific">Fusibacillus kribbianus</name>
    <dbReference type="NCBI Taxonomy" id="3044208"/>
    <lineage>
        <taxon>Bacteria</taxon>
        <taxon>Bacillati</taxon>
        <taxon>Bacillota</taxon>
        <taxon>Clostridia</taxon>
        <taxon>Lachnospirales</taxon>
        <taxon>Lachnospiraceae</taxon>
        <taxon>Fusibacillus</taxon>
    </lineage>
</organism>
<feature type="transmembrane region" description="Helical" evidence="8">
    <location>
        <begin position="340"/>
        <end position="361"/>
    </location>
</feature>
<feature type="domain" description="NADH:quinone oxidoreductase/Mrp antiporter transmembrane" evidence="9">
    <location>
        <begin position="132"/>
        <end position="417"/>
    </location>
</feature>
<feature type="transmembrane region" description="Helical" evidence="8">
    <location>
        <begin position="277"/>
        <end position="299"/>
    </location>
</feature>
<keyword evidence="5" id="KW-0560">Oxidoreductase</keyword>
<dbReference type="EMBL" id="JASGBQ010000019">
    <property type="protein sequence ID" value="MDI9242814.1"/>
    <property type="molecule type" value="Genomic_DNA"/>
</dbReference>
<evidence type="ECO:0000256" key="7">
    <source>
        <dbReference type="RuleBase" id="RU000320"/>
    </source>
</evidence>
<feature type="transmembrane region" description="Helical" evidence="8">
    <location>
        <begin position="475"/>
        <end position="496"/>
    </location>
</feature>
<evidence type="ECO:0000313" key="11">
    <source>
        <dbReference type="Proteomes" id="UP001300383"/>
    </source>
</evidence>
<evidence type="ECO:0000259" key="9">
    <source>
        <dbReference type="Pfam" id="PF00361"/>
    </source>
</evidence>
<keyword evidence="6 8" id="KW-0472">Membrane</keyword>
<evidence type="ECO:0000256" key="3">
    <source>
        <dbReference type="ARBA" id="ARBA00022692"/>
    </source>
</evidence>
<feature type="transmembrane region" description="Helical" evidence="8">
    <location>
        <begin position="432"/>
        <end position="454"/>
    </location>
</feature>
<evidence type="ECO:0000256" key="8">
    <source>
        <dbReference type="SAM" id="Phobius"/>
    </source>
</evidence>
<accession>A0AAP4EXR6</accession>
<feature type="transmembrane region" description="Helical" evidence="8">
    <location>
        <begin position="249"/>
        <end position="271"/>
    </location>
</feature>
<dbReference type="Pfam" id="PF00361">
    <property type="entry name" value="Proton_antipo_M"/>
    <property type="match status" value="1"/>
</dbReference>
<feature type="transmembrane region" description="Helical" evidence="8">
    <location>
        <begin position="213"/>
        <end position="237"/>
    </location>
</feature>